<dbReference type="AlphaFoldDB" id="A0A562D786"/>
<keyword evidence="7" id="KW-1185">Reference proteome</keyword>
<name>A0A562D786_9GAMM</name>
<comment type="similarity">
    <text evidence="1">Belongs to the 'phage' integrase family.</text>
</comment>
<dbReference type="PANTHER" id="PTHR30629">
    <property type="entry name" value="PROPHAGE INTEGRASE"/>
    <property type="match status" value="1"/>
</dbReference>
<feature type="domain" description="Tyr recombinase" evidence="5">
    <location>
        <begin position="209"/>
        <end position="393"/>
    </location>
</feature>
<dbReference type="Gene3D" id="1.10.443.10">
    <property type="entry name" value="Intergrase catalytic core"/>
    <property type="match status" value="1"/>
</dbReference>
<dbReference type="Proteomes" id="UP000321583">
    <property type="component" value="Unassembled WGS sequence"/>
</dbReference>
<keyword evidence="4" id="KW-0233">DNA recombination</keyword>
<dbReference type="SUPFAM" id="SSF56349">
    <property type="entry name" value="DNA breaking-rejoining enzymes"/>
    <property type="match status" value="1"/>
</dbReference>
<reference evidence="6 7" key="1">
    <citation type="submission" date="2019-07" db="EMBL/GenBank/DDBJ databases">
        <title>Genome sequencing of lignin-degrading bacterial isolates.</title>
        <authorList>
            <person name="Gladden J."/>
        </authorList>
    </citation>
    <scope>NUCLEOTIDE SEQUENCE [LARGE SCALE GENOMIC DNA]</scope>
    <source>
        <strain evidence="6 7">J19</strain>
    </source>
</reference>
<dbReference type="PROSITE" id="PS51898">
    <property type="entry name" value="TYR_RECOMBINASE"/>
    <property type="match status" value="1"/>
</dbReference>
<dbReference type="InterPro" id="IPR002104">
    <property type="entry name" value="Integrase_catalytic"/>
</dbReference>
<organism evidence="6 7">
    <name type="scientific">Pseudoxanthomonas taiwanensis J19</name>
    <dbReference type="NCBI Taxonomy" id="935569"/>
    <lineage>
        <taxon>Bacteria</taxon>
        <taxon>Pseudomonadati</taxon>
        <taxon>Pseudomonadota</taxon>
        <taxon>Gammaproteobacteria</taxon>
        <taxon>Lysobacterales</taxon>
        <taxon>Lysobacteraceae</taxon>
        <taxon>Pseudoxanthomonas</taxon>
    </lineage>
</organism>
<keyword evidence="3" id="KW-0238">DNA-binding</keyword>
<proteinExistence type="inferred from homology"/>
<evidence type="ECO:0000256" key="1">
    <source>
        <dbReference type="ARBA" id="ARBA00008857"/>
    </source>
</evidence>
<dbReference type="InterPro" id="IPR050808">
    <property type="entry name" value="Phage_Integrase"/>
</dbReference>
<dbReference type="InterPro" id="IPR038488">
    <property type="entry name" value="Integrase_DNA-bd_sf"/>
</dbReference>
<evidence type="ECO:0000256" key="2">
    <source>
        <dbReference type="ARBA" id="ARBA00022908"/>
    </source>
</evidence>
<dbReference type="InterPro" id="IPR011010">
    <property type="entry name" value="DNA_brk_join_enz"/>
</dbReference>
<dbReference type="GO" id="GO:0003677">
    <property type="term" value="F:DNA binding"/>
    <property type="evidence" value="ECO:0007669"/>
    <property type="project" value="UniProtKB-KW"/>
</dbReference>
<evidence type="ECO:0000313" key="7">
    <source>
        <dbReference type="Proteomes" id="UP000321583"/>
    </source>
</evidence>
<evidence type="ECO:0000256" key="3">
    <source>
        <dbReference type="ARBA" id="ARBA00023125"/>
    </source>
</evidence>
<dbReference type="Gene3D" id="3.30.160.390">
    <property type="entry name" value="Integrase, DNA-binding domain"/>
    <property type="match status" value="1"/>
</dbReference>
<sequence>MVYSHSGQIRRFTIGRFRTPDSAKQTSGRGLTAADARRKAIVLRSRIEEGEDIAAEKAAAKAEEKAARAALAAKAEQDRRKTQFTLQALLDAYVDHLRNAGKPSADGVARTIKRALSTPFPKLANTPADEVSVEAVMPVFHRLTKAGKFREAEKLRAYLRAAYTAARKARTDAAMHAFTGFQIRYNPLDELSVTRPKEAAQEAATAAKERKWALSEAQLAAYWNRISALPAPHGAMLRFHLLTGGQRVEQLSRLTASDYDPDAKTVTLYDTKGRRQVAHEHIVPLLPEAEKALADMRGPNGPYLFTLSGGKEGAVYHTIRDAILQVAKDMVAAGEIDRTFTPGILRKTVETRLAAIGVPKEIRGRLQSHGIGGVQDKHYDAHDYDQEKRNALRRLRQICEGKTGTVVHMRREAS</sequence>
<evidence type="ECO:0000256" key="4">
    <source>
        <dbReference type="ARBA" id="ARBA00023172"/>
    </source>
</evidence>
<keyword evidence="2" id="KW-0229">DNA integration</keyword>
<accession>A0A562D786</accession>
<dbReference type="GO" id="GO:0015074">
    <property type="term" value="P:DNA integration"/>
    <property type="evidence" value="ECO:0007669"/>
    <property type="project" value="UniProtKB-KW"/>
</dbReference>
<dbReference type="EMBL" id="VLJS01000086">
    <property type="protein sequence ID" value="TWH05619.1"/>
    <property type="molecule type" value="Genomic_DNA"/>
</dbReference>
<dbReference type="InterPro" id="IPR010998">
    <property type="entry name" value="Integrase_recombinase_N"/>
</dbReference>
<evidence type="ECO:0000313" key="6">
    <source>
        <dbReference type="EMBL" id="TWH05619.1"/>
    </source>
</evidence>
<dbReference type="Gene3D" id="1.10.150.130">
    <property type="match status" value="1"/>
</dbReference>
<comment type="caution">
    <text evidence="6">The sequence shown here is derived from an EMBL/GenBank/DDBJ whole genome shotgun (WGS) entry which is preliminary data.</text>
</comment>
<evidence type="ECO:0000259" key="5">
    <source>
        <dbReference type="PROSITE" id="PS51898"/>
    </source>
</evidence>
<dbReference type="InterPro" id="IPR013762">
    <property type="entry name" value="Integrase-like_cat_sf"/>
</dbReference>
<dbReference type="GO" id="GO:0006310">
    <property type="term" value="P:DNA recombination"/>
    <property type="evidence" value="ECO:0007669"/>
    <property type="project" value="UniProtKB-KW"/>
</dbReference>
<gene>
    <name evidence="6" type="ORF">L613_005500000240</name>
</gene>
<protein>
    <submittedName>
        <fullName evidence="6">Phage integrase family protein</fullName>
    </submittedName>
</protein>
<dbReference type="PANTHER" id="PTHR30629:SF2">
    <property type="entry name" value="PROPHAGE INTEGRASE INTS-RELATED"/>
    <property type="match status" value="1"/>
</dbReference>